<dbReference type="OrthoDB" id="427667at2759"/>
<keyword evidence="4" id="KW-1185">Reference proteome</keyword>
<feature type="coiled-coil region" evidence="1">
    <location>
        <begin position="1382"/>
        <end position="1409"/>
    </location>
</feature>
<dbReference type="PANTHER" id="PTHR45615">
    <property type="entry name" value="MYOSIN HEAVY CHAIN, NON-MUSCLE"/>
    <property type="match status" value="1"/>
</dbReference>
<evidence type="ECO:0000313" key="4">
    <source>
        <dbReference type="Proteomes" id="UP000604046"/>
    </source>
</evidence>
<dbReference type="PANTHER" id="PTHR45615:SF40">
    <property type="entry name" value="MYOSIN HEAVY CHAIN, NON-MUSCLE"/>
    <property type="match status" value="1"/>
</dbReference>
<evidence type="ECO:0000256" key="1">
    <source>
        <dbReference type="SAM" id="Coils"/>
    </source>
</evidence>
<feature type="compositionally biased region" description="Basic and acidic residues" evidence="2">
    <location>
        <begin position="992"/>
        <end position="1025"/>
    </location>
</feature>
<dbReference type="GO" id="GO:0032982">
    <property type="term" value="C:myosin filament"/>
    <property type="evidence" value="ECO:0007669"/>
    <property type="project" value="TreeGrafter"/>
</dbReference>
<feature type="compositionally biased region" description="Basic and acidic residues" evidence="2">
    <location>
        <begin position="695"/>
        <end position="708"/>
    </location>
</feature>
<dbReference type="GO" id="GO:0005737">
    <property type="term" value="C:cytoplasm"/>
    <property type="evidence" value="ECO:0007669"/>
    <property type="project" value="TreeGrafter"/>
</dbReference>
<dbReference type="GO" id="GO:0051015">
    <property type="term" value="F:actin filament binding"/>
    <property type="evidence" value="ECO:0007669"/>
    <property type="project" value="TreeGrafter"/>
</dbReference>
<accession>A0A812LM69</accession>
<feature type="compositionally biased region" description="Polar residues" evidence="2">
    <location>
        <begin position="563"/>
        <end position="585"/>
    </location>
</feature>
<protein>
    <submittedName>
        <fullName evidence="3">Uncharacterized protein</fullName>
    </submittedName>
</protein>
<feature type="region of interest" description="Disordered" evidence="2">
    <location>
        <begin position="1298"/>
        <end position="1323"/>
    </location>
</feature>
<feature type="region of interest" description="Disordered" evidence="2">
    <location>
        <begin position="359"/>
        <end position="475"/>
    </location>
</feature>
<feature type="region of interest" description="Disordered" evidence="2">
    <location>
        <begin position="669"/>
        <end position="712"/>
    </location>
</feature>
<proteinExistence type="predicted"/>
<feature type="compositionally biased region" description="Low complexity" evidence="2">
    <location>
        <begin position="393"/>
        <end position="412"/>
    </location>
</feature>
<organism evidence="3 4">
    <name type="scientific">Symbiodinium natans</name>
    <dbReference type="NCBI Taxonomy" id="878477"/>
    <lineage>
        <taxon>Eukaryota</taxon>
        <taxon>Sar</taxon>
        <taxon>Alveolata</taxon>
        <taxon>Dinophyceae</taxon>
        <taxon>Suessiales</taxon>
        <taxon>Symbiodiniaceae</taxon>
        <taxon>Symbiodinium</taxon>
    </lineage>
</organism>
<sequence length="1440" mass="160122">MHDESQGQAAERVPPGQPQAALYATMGFWDDSLAFLEDTIVACYNADQTSFAKCIRKEIAHAWDDSSYNVMVSTAETHFGISLAPADSEATFHWGSYTIHVWLLPGPVGILALRAMTPRCWAEVRARHLVLRQLEGRDAPETALPLPGCEVLELSSLLASEVGAWLGSLGAFGFELVCEPSTDGVKGERILVCVETAEEAESWRARLNREAARKGAGWLFRVDVRSNASVEKCWAVVEEETKQLHCFANPVDYASGKPPASSYQLLRQTLTFFDDAASLGTEVATAAARLKRQSILPAFVIRDQEQLDSTANWTAFGAATPATRRWLEKLHLGARQTLSGAGDLRKSYGGALDFEVQTDRSPHVVDGGVGTGSYTFADDSPEKALSPISPKSEAAAQAQHEPTPQQPTTPEHNSMKPTAETPRPTEPDPHQAQPQQQPPDDPSPADAREHPPGTWQSADTWQNTDSWQQQHWQPQGQTGWTYNAWYDWRPTADNPAERNENRPPQPSSAHHRSVPDSYYPPPYTSPQGSRQQPATQTATTEAATTATTNNQGTWQQPHPHPQAENQHGQPQGATPTQNSQQTHATADTLHQHQHDNTWWDEWQAWWRNSRNPENQTSTQSPNLHNMTPGQQVLYHIDQALAEANPSNGTDVAAHLHECKTILQAAGGNIAGSATAPTGPHGRTPTQPPPPPTQDHAGHPPQEYRAESPHRHHTPRAIELDEAARQLQQVLEGDPPTNTRQLTHTLATAVELIRRGIHRMGQVTRVDDWQTWGGGEVAAQAVIEAPRWSQPPTQATHPANVLALDKGGEESHADRPQQLPQPAHEERIVHARRLLAQLAPFLVQQEAIIAAQAMQALDDWLSSQWGEAVYLINTQAGDMTPNSLPTPDTIPWWEGGGGTGEEAEVVKTVWATGEITAWTVLGNLPPCAVRVCVGVLPAVIPTARMRMFSHRGMVIFASHFRNRQLEAADIRGHPRTSRGHSPGALRNSLLRKHVGEKSEAAKPSERAKTDAVKMGRQADESEVDRHARDVTPKTFKRVGDHSLNFARGAAGAPELAQRLQRLRSQAQDELAEAESSRRSQGVLEGRLRELEERWEQHEEEAHQLQSAQQELAHASEDARTMQQTLRQREREHRGLELEEHQLQAAAMRLEALRAALEGEEAQCRLTEAGCVEEHRVEERLHEDAALHEQALEQVRGEAHECAAKRCQLREKAPSQQKSYWEAAPFLTVEEDKLWRRRQELKSYHRQISALQEQHSRNEVHEHARRHAAESFAACEKQAQDSEKHQREQSLRELLSLQQHLSDEDVKSRHKEAKAHTESDPDSELDALQDTQQRLLEQVASLKTLAERLRPAVATDSFAATLSGASSRVISQMKEALVTDLGLTEKLQATKKEIEDRLDRERRLRAELERRLSEPAEVSATIAEFLRAEPRAPANSEVPERD</sequence>
<reference evidence="3" key="1">
    <citation type="submission" date="2021-02" db="EMBL/GenBank/DDBJ databases">
        <authorList>
            <person name="Dougan E. K."/>
            <person name="Rhodes N."/>
            <person name="Thang M."/>
            <person name="Chan C."/>
        </authorList>
    </citation>
    <scope>NUCLEOTIDE SEQUENCE</scope>
</reference>
<name>A0A812LM69_9DINO</name>
<feature type="region of interest" description="Disordered" evidence="2">
    <location>
        <begin position="970"/>
        <end position="1025"/>
    </location>
</feature>
<gene>
    <name evidence="3" type="ORF">SNAT2548_LOCUS11904</name>
</gene>
<evidence type="ECO:0000313" key="3">
    <source>
        <dbReference type="EMBL" id="CAE7247651.1"/>
    </source>
</evidence>
<feature type="region of interest" description="Disordered" evidence="2">
    <location>
        <begin position="491"/>
        <end position="592"/>
    </location>
</feature>
<dbReference type="EMBL" id="CAJNDS010001112">
    <property type="protein sequence ID" value="CAE7247651.1"/>
    <property type="molecule type" value="Genomic_DNA"/>
</dbReference>
<dbReference type="GO" id="GO:0016460">
    <property type="term" value="C:myosin II complex"/>
    <property type="evidence" value="ECO:0007669"/>
    <property type="project" value="TreeGrafter"/>
</dbReference>
<dbReference type="Proteomes" id="UP000604046">
    <property type="component" value="Unassembled WGS sequence"/>
</dbReference>
<comment type="caution">
    <text evidence="3">The sequence shown here is derived from an EMBL/GenBank/DDBJ whole genome shotgun (WGS) entry which is preliminary data.</text>
</comment>
<feature type="compositionally biased region" description="Low complexity" evidence="2">
    <location>
        <begin position="531"/>
        <end position="556"/>
    </location>
</feature>
<feature type="compositionally biased region" description="Polar residues" evidence="2">
    <location>
        <begin position="454"/>
        <end position="466"/>
    </location>
</feature>
<keyword evidence="1" id="KW-0175">Coiled coil</keyword>
<dbReference type="GO" id="GO:0000146">
    <property type="term" value="F:microfilament motor activity"/>
    <property type="evidence" value="ECO:0007669"/>
    <property type="project" value="TreeGrafter"/>
</dbReference>
<evidence type="ECO:0000256" key="2">
    <source>
        <dbReference type="SAM" id="MobiDB-lite"/>
    </source>
</evidence>
<feature type="region of interest" description="Disordered" evidence="2">
    <location>
        <begin position="1093"/>
        <end position="1132"/>
    </location>
</feature>